<keyword evidence="8" id="KW-1185">Reference proteome</keyword>
<dbReference type="SUPFAM" id="SSF88659">
    <property type="entry name" value="Sigma3 and sigma4 domains of RNA polymerase sigma factors"/>
    <property type="match status" value="1"/>
</dbReference>
<dbReference type="Gene3D" id="1.10.10.10">
    <property type="entry name" value="Winged helix-like DNA-binding domain superfamily/Winged helix DNA-binding domain"/>
    <property type="match status" value="1"/>
</dbReference>
<proteinExistence type="inferred from homology"/>
<evidence type="ECO:0000256" key="1">
    <source>
        <dbReference type="ARBA" id="ARBA00010641"/>
    </source>
</evidence>
<comment type="caution">
    <text evidence="7">The sequence shown here is derived from an EMBL/GenBank/DDBJ whole genome shotgun (WGS) entry which is preliminary data.</text>
</comment>
<dbReference type="PANTHER" id="PTHR43133">
    <property type="entry name" value="RNA POLYMERASE ECF-TYPE SIGMA FACTO"/>
    <property type="match status" value="1"/>
</dbReference>
<dbReference type="InterPro" id="IPR013325">
    <property type="entry name" value="RNA_pol_sigma_r2"/>
</dbReference>
<dbReference type="NCBIfam" id="TIGR02937">
    <property type="entry name" value="sigma70-ECF"/>
    <property type="match status" value="1"/>
</dbReference>
<name>A0ABV7G484_9PROT</name>
<dbReference type="InterPro" id="IPR039425">
    <property type="entry name" value="RNA_pol_sigma-70-like"/>
</dbReference>
<dbReference type="Proteomes" id="UP001595593">
    <property type="component" value="Unassembled WGS sequence"/>
</dbReference>
<evidence type="ECO:0000313" key="7">
    <source>
        <dbReference type="EMBL" id="MFC3127517.1"/>
    </source>
</evidence>
<dbReference type="InterPro" id="IPR013249">
    <property type="entry name" value="RNA_pol_sigma70_r4_t2"/>
</dbReference>
<dbReference type="Pfam" id="PF08281">
    <property type="entry name" value="Sigma70_r4_2"/>
    <property type="match status" value="1"/>
</dbReference>
<keyword evidence="2" id="KW-0805">Transcription regulation</keyword>
<accession>A0ABV7G484</accession>
<dbReference type="RefSeq" id="WP_379599595.1">
    <property type="nucleotide sequence ID" value="NZ_JBHRTN010000028.1"/>
</dbReference>
<keyword evidence="3" id="KW-0731">Sigma factor</keyword>
<keyword evidence="4" id="KW-0804">Transcription</keyword>
<organism evidence="7 8">
    <name type="scientific">Teichococcus globiformis</name>
    <dbReference type="NCBI Taxonomy" id="2307229"/>
    <lineage>
        <taxon>Bacteria</taxon>
        <taxon>Pseudomonadati</taxon>
        <taxon>Pseudomonadota</taxon>
        <taxon>Alphaproteobacteria</taxon>
        <taxon>Acetobacterales</taxon>
        <taxon>Roseomonadaceae</taxon>
        <taxon>Roseomonas</taxon>
    </lineage>
</organism>
<evidence type="ECO:0000259" key="5">
    <source>
        <dbReference type="Pfam" id="PF04542"/>
    </source>
</evidence>
<comment type="similarity">
    <text evidence="1">Belongs to the sigma-70 factor family. ECF subfamily.</text>
</comment>
<dbReference type="InterPro" id="IPR036388">
    <property type="entry name" value="WH-like_DNA-bd_sf"/>
</dbReference>
<protein>
    <submittedName>
        <fullName evidence="7">Sigma-70 family RNA polymerase sigma factor</fullName>
    </submittedName>
</protein>
<gene>
    <name evidence="7" type="ORF">ACFOD4_20840</name>
</gene>
<dbReference type="Gene3D" id="1.10.1740.10">
    <property type="match status" value="1"/>
</dbReference>
<evidence type="ECO:0000313" key="8">
    <source>
        <dbReference type="Proteomes" id="UP001595593"/>
    </source>
</evidence>
<dbReference type="SUPFAM" id="SSF88946">
    <property type="entry name" value="Sigma2 domain of RNA polymerase sigma factors"/>
    <property type="match status" value="1"/>
</dbReference>
<reference evidence="8" key="1">
    <citation type="journal article" date="2019" name="Int. J. Syst. Evol. Microbiol.">
        <title>The Global Catalogue of Microorganisms (GCM) 10K type strain sequencing project: providing services to taxonomists for standard genome sequencing and annotation.</title>
        <authorList>
            <consortium name="The Broad Institute Genomics Platform"/>
            <consortium name="The Broad Institute Genome Sequencing Center for Infectious Disease"/>
            <person name="Wu L."/>
            <person name="Ma J."/>
        </authorList>
    </citation>
    <scope>NUCLEOTIDE SEQUENCE [LARGE SCALE GENOMIC DNA]</scope>
    <source>
        <strain evidence="8">KCTC 52094</strain>
    </source>
</reference>
<evidence type="ECO:0000256" key="2">
    <source>
        <dbReference type="ARBA" id="ARBA00023015"/>
    </source>
</evidence>
<dbReference type="CDD" id="cd06171">
    <property type="entry name" value="Sigma70_r4"/>
    <property type="match status" value="1"/>
</dbReference>
<evidence type="ECO:0000256" key="4">
    <source>
        <dbReference type="ARBA" id="ARBA00023163"/>
    </source>
</evidence>
<dbReference type="EMBL" id="JBHRTN010000028">
    <property type="protein sequence ID" value="MFC3127517.1"/>
    <property type="molecule type" value="Genomic_DNA"/>
</dbReference>
<evidence type="ECO:0000259" key="6">
    <source>
        <dbReference type="Pfam" id="PF08281"/>
    </source>
</evidence>
<dbReference type="InterPro" id="IPR013324">
    <property type="entry name" value="RNA_pol_sigma_r3/r4-like"/>
</dbReference>
<dbReference type="InterPro" id="IPR014284">
    <property type="entry name" value="RNA_pol_sigma-70_dom"/>
</dbReference>
<feature type="domain" description="RNA polymerase sigma factor 70 region 4 type 2" evidence="6">
    <location>
        <begin position="123"/>
        <end position="175"/>
    </location>
</feature>
<dbReference type="Pfam" id="PF04542">
    <property type="entry name" value="Sigma70_r2"/>
    <property type="match status" value="1"/>
</dbReference>
<evidence type="ECO:0000256" key="3">
    <source>
        <dbReference type="ARBA" id="ARBA00023082"/>
    </source>
</evidence>
<dbReference type="PANTHER" id="PTHR43133:SF62">
    <property type="entry name" value="RNA POLYMERASE SIGMA FACTOR SIGZ"/>
    <property type="match status" value="1"/>
</dbReference>
<feature type="domain" description="RNA polymerase sigma-70 region 2" evidence="5">
    <location>
        <begin position="27"/>
        <end position="94"/>
    </location>
</feature>
<sequence length="180" mass="19931">MADDHDTLEELMLSVARGDSPALKIIYQRQAGKMMGVAISILRDREAAADALHDAFIKIAERARQFDAERGAAAAWMTGIVRNAALDRARARGRETLSDDPNLGDALLEPRALERITENEDGQRLRDCLEQLDEQPRGAILLAFVHGLSHPQIGTRLKAPLGTVKSMIRRSLLRLRECLA</sequence>
<dbReference type="InterPro" id="IPR007627">
    <property type="entry name" value="RNA_pol_sigma70_r2"/>
</dbReference>